<dbReference type="EMBL" id="AGZS01000001">
    <property type="protein sequence ID" value="EJD65292.1"/>
    <property type="molecule type" value="Genomic_DNA"/>
</dbReference>
<sequence>MDINRPRHQRHRGNEYIIESGNYRAVVFQQGSALKSLTWEGIDIVTPSPADDIPHSCAGQLLIPYPNRIEDGQYTFEGIRYELPIDEHERNNAIHGYGYRAMWDLDSVTETSITQSWRTPYLSGYPFDLRVRATYTVDAEGLHVTVTAHNADTKNAPWACAMHPWLANGSGAHGDAIDAANAQCRLAIPADTHVTADGRLLPTGTENVDGTQYDLRNGPTLEGRPFDDAWTDVRHNTDGLATAVFTRPDGITVELSGDRTVTSFQVCTGTGFPEGTRPQGVAVEPQTAYANAFRSGIGLISIAPGEEVSTTIHYSAHRAE</sequence>
<protein>
    <recommendedName>
        <fullName evidence="3">Aldose 1-epimerase</fullName>
    </recommendedName>
</protein>
<name>J0LN79_9BIFI</name>
<dbReference type="Pfam" id="PF01263">
    <property type="entry name" value="Aldose_epim"/>
    <property type="match status" value="1"/>
</dbReference>
<dbReference type="SUPFAM" id="SSF74650">
    <property type="entry name" value="Galactose mutarotase-like"/>
    <property type="match status" value="1"/>
</dbReference>
<dbReference type="RefSeq" id="WP_007147124.1">
    <property type="nucleotide sequence ID" value="NZ_AKCI01000001.1"/>
</dbReference>
<proteinExistence type="predicted"/>
<keyword evidence="2" id="KW-1185">Reference proteome</keyword>
<dbReference type="GO" id="GO:0030246">
    <property type="term" value="F:carbohydrate binding"/>
    <property type="evidence" value="ECO:0007669"/>
    <property type="project" value="InterPro"/>
</dbReference>
<dbReference type="GO" id="GO:0006006">
    <property type="term" value="P:glucose metabolic process"/>
    <property type="evidence" value="ECO:0007669"/>
    <property type="project" value="TreeGrafter"/>
</dbReference>
<comment type="caution">
    <text evidence="1">The sequence shown here is derived from an EMBL/GenBank/DDBJ whole genome shotgun (WGS) entry which is preliminary data.</text>
</comment>
<dbReference type="AlphaFoldDB" id="J0LN79"/>
<accession>J0LN79</accession>
<organism evidence="1 2">
    <name type="scientific">Scardovia wiggsiae F0424</name>
    <dbReference type="NCBI Taxonomy" id="857290"/>
    <lineage>
        <taxon>Bacteria</taxon>
        <taxon>Bacillati</taxon>
        <taxon>Actinomycetota</taxon>
        <taxon>Actinomycetes</taxon>
        <taxon>Bifidobacteriales</taxon>
        <taxon>Bifidobacteriaceae</taxon>
        <taxon>Scardovia</taxon>
    </lineage>
</organism>
<dbReference type="InterPro" id="IPR037480">
    <property type="entry name" value="YihR-like"/>
</dbReference>
<dbReference type="HOGENOM" id="CLU_052486_1_1_11"/>
<dbReference type="PANTHER" id="PTHR10091:SF0">
    <property type="entry name" value="GALACTOSE MUTAROTASE"/>
    <property type="match status" value="1"/>
</dbReference>
<dbReference type="InterPro" id="IPR011013">
    <property type="entry name" value="Gal_mutarotase_sf_dom"/>
</dbReference>
<dbReference type="eggNOG" id="COG2017">
    <property type="taxonomic scope" value="Bacteria"/>
</dbReference>
<dbReference type="OrthoDB" id="4739604at2"/>
<dbReference type="Proteomes" id="UP000006415">
    <property type="component" value="Unassembled WGS sequence"/>
</dbReference>
<evidence type="ECO:0000313" key="1">
    <source>
        <dbReference type="EMBL" id="EJD65292.1"/>
    </source>
</evidence>
<dbReference type="InterPro" id="IPR014718">
    <property type="entry name" value="GH-type_carb-bd"/>
</dbReference>
<dbReference type="GO" id="GO:0033499">
    <property type="term" value="P:galactose catabolic process via UDP-galactose, Leloir pathway"/>
    <property type="evidence" value="ECO:0007669"/>
    <property type="project" value="TreeGrafter"/>
</dbReference>
<evidence type="ECO:0008006" key="3">
    <source>
        <dbReference type="Google" id="ProtNLM"/>
    </source>
</evidence>
<dbReference type="PANTHER" id="PTHR10091">
    <property type="entry name" value="ALDOSE-1-EPIMERASE"/>
    <property type="match status" value="1"/>
</dbReference>
<reference evidence="1 2" key="1">
    <citation type="submission" date="2012-01" db="EMBL/GenBank/DDBJ databases">
        <title>The Genome Sequence of Scardovia wiggsiae F0424.</title>
        <authorList>
            <consortium name="The Broad Institute Genome Sequencing Platform"/>
            <person name="Earl A."/>
            <person name="Ward D."/>
            <person name="Feldgarden M."/>
            <person name="Gevers D."/>
            <person name="Izard J."/>
            <person name="Ganesan A."/>
            <person name="Baranova O.V."/>
            <person name="Blanton J.M."/>
            <person name="Tanner A.C."/>
            <person name="Mathney J."/>
            <person name="Dewhirst F.E."/>
            <person name="Young S.K."/>
            <person name="Zeng Q."/>
            <person name="Gargeya S."/>
            <person name="Fitzgerald M."/>
            <person name="Haas B."/>
            <person name="Abouelleil A."/>
            <person name="Alvarado L."/>
            <person name="Arachchi H.M."/>
            <person name="Berlin A."/>
            <person name="Chapman S.B."/>
            <person name="Gearin G."/>
            <person name="Goldberg J."/>
            <person name="Griggs A."/>
            <person name="Gujja S."/>
            <person name="Hansen M."/>
            <person name="Heiman D."/>
            <person name="Howarth C."/>
            <person name="Larimer J."/>
            <person name="Lui A."/>
            <person name="MacDonald P.J.P."/>
            <person name="McCowen C."/>
            <person name="Montmayeur A."/>
            <person name="Murphy C."/>
            <person name="Neiman D."/>
            <person name="Pearson M."/>
            <person name="Priest M."/>
            <person name="Roberts A."/>
            <person name="Saif S."/>
            <person name="Shea T."/>
            <person name="Sisk P."/>
            <person name="Stolte C."/>
            <person name="Sykes S."/>
            <person name="Wortman J."/>
            <person name="Nusbaum C."/>
            <person name="Birren B."/>
        </authorList>
    </citation>
    <scope>NUCLEOTIDE SEQUENCE [LARGE SCALE GENOMIC DNA]</scope>
    <source>
        <strain evidence="1 2">F0424</strain>
    </source>
</reference>
<evidence type="ECO:0000313" key="2">
    <source>
        <dbReference type="Proteomes" id="UP000006415"/>
    </source>
</evidence>
<dbReference type="Gene3D" id="2.70.98.10">
    <property type="match status" value="1"/>
</dbReference>
<gene>
    <name evidence="1" type="ORF">HMPREF9156_00056</name>
</gene>
<dbReference type="InterPro" id="IPR008183">
    <property type="entry name" value="Aldose_1/G6P_1-epimerase"/>
</dbReference>
<dbReference type="GO" id="GO:0004034">
    <property type="term" value="F:aldose 1-epimerase activity"/>
    <property type="evidence" value="ECO:0007669"/>
    <property type="project" value="TreeGrafter"/>
</dbReference>
<dbReference type="STRING" id="857290.HMPREF9156_00056"/>
<dbReference type="CDD" id="cd09022">
    <property type="entry name" value="Aldose_epim_Ec_YihR"/>
    <property type="match status" value="1"/>
</dbReference>